<organism evidence="1 2">
    <name type="scientific">Steinernema glaseri</name>
    <dbReference type="NCBI Taxonomy" id="37863"/>
    <lineage>
        <taxon>Eukaryota</taxon>
        <taxon>Metazoa</taxon>
        <taxon>Ecdysozoa</taxon>
        <taxon>Nematoda</taxon>
        <taxon>Chromadorea</taxon>
        <taxon>Rhabditida</taxon>
        <taxon>Tylenchina</taxon>
        <taxon>Panagrolaimomorpha</taxon>
        <taxon>Strongyloidoidea</taxon>
        <taxon>Steinernematidae</taxon>
        <taxon>Steinernema</taxon>
    </lineage>
</organism>
<dbReference type="WBParaSite" id="L893_g19709.t1">
    <property type="protein sequence ID" value="L893_g19709.t1"/>
    <property type="gene ID" value="L893_g19709"/>
</dbReference>
<evidence type="ECO:0000313" key="2">
    <source>
        <dbReference type="WBParaSite" id="L893_g19709.t1"/>
    </source>
</evidence>
<sequence length="75" mass="8372">MTPAKNPLITKRCCQWLRRKLCNACGDEIKTKKSKFAKMLGSAACSRQAWTLLHMEKDDNAGEAVGDVREEDGLC</sequence>
<proteinExistence type="predicted"/>
<dbReference type="AlphaFoldDB" id="A0A1I7YUQ6"/>
<evidence type="ECO:0000313" key="1">
    <source>
        <dbReference type="Proteomes" id="UP000095287"/>
    </source>
</evidence>
<dbReference type="Proteomes" id="UP000095287">
    <property type="component" value="Unplaced"/>
</dbReference>
<accession>A0A1I7YUQ6</accession>
<keyword evidence="1" id="KW-1185">Reference proteome</keyword>
<name>A0A1I7YUQ6_9BILA</name>
<protein>
    <submittedName>
        <fullName evidence="2">Uncharacterized protein</fullName>
    </submittedName>
</protein>
<reference evidence="2" key="1">
    <citation type="submission" date="2016-11" db="UniProtKB">
        <authorList>
            <consortium name="WormBaseParasite"/>
        </authorList>
    </citation>
    <scope>IDENTIFICATION</scope>
</reference>